<dbReference type="RefSeq" id="WP_024564315.1">
    <property type="nucleotide sequence ID" value="NZ_CP007547.1"/>
</dbReference>
<dbReference type="HOGENOM" id="CLU_992577_0_0_10"/>
<sequence length="281" mass="32149">MYIGSTAKERPDHFVVIESGDSATDILALMEEKQIFNLILDGKTCDANIFELPEFKEVFGNINIVYLSNFNIDKSEILYALRKAIRLEIKKCKYKGKERIDWTVFSRLEEVFTPYSKRFVNLFTHLTLKTIFIEKFTEENYRFPENEILHTLSIEGSASCDWSTLTCFTKLEALYLSEIKSLTDISWLGDLNNLKELDISLCKNAKAITEVISKVKSLKYLHIFQSGVIESLQSLASLTNLEELTIENKGKLVDKNISFLDKISNLEYSIEIGSFGATSNK</sequence>
<organism evidence="1 2">
    <name type="scientific">Elizabethkingia anophelis NUHP1</name>
    <dbReference type="NCBI Taxonomy" id="1338011"/>
    <lineage>
        <taxon>Bacteria</taxon>
        <taxon>Pseudomonadati</taxon>
        <taxon>Bacteroidota</taxon>
        <taxon>Flavobacteriia</taxon>
        <taxon>Flavobacteriales</taxon>
        <taxon>Weeksellaceae</taxon>
        <taxon>Elizabethkingia</taxon>
    </lineage>
</organism>
<name>A0A077EH17_9FLAO</name>
<dbReference type="SUPFAM" id="SSF52047">
    <property type="entry name" value="RNI-like"/>
    <property type="match status" value="1"/>
</dbReference>
<accession>A0A077EH17</accession>
<dbReference type="Proteomes" id="UP000028933">
    <property type="component" value="Chromosome"/>
</dbReference>
<dbReference type="eggNOG" id="ENOG5033RCZ">
    <property type="taxonomic scope" value="Bacteria"/>
</dbReference>
<dbReference type="EMBL" id="CP007547">
    <property type="protein sequence ID" value="AIL45868.1"/>
    <property type="molecule type" value="Genomic_DNA"/>
</dbReference>
<dbReference type="STRING" id="1338011.BD94_2093"/>
<reference evidence="1 2" key="1">
    <citation type="journal article" date="2013" name="Lancet">
        <title>First case of E anophelis outbreak in an intensive-care unit.</title>
        <authorList>
            <person name="Teo J."/>
            <person name="Tan S.Y."/>
            <person name="Tay M."/>
            <person name="Ding Y."/>
            <person name="Kjelleberg S."/>
            <person name="Givskov M."/>
            <person name="Lin R.T."/>
            <person name="Yang L."/>
        </authorList>
    </citation>
    <scope>NUCLEOTIDE SEQUENCE [LARGE SCALE GENOMIC DNA]</scope>
    <source>
        <strain evidence="1 2">NUHP1</strain>
    </source>
</reference>
<dbReference type="KEGG" id="eao:BD94_2093"/>
<evidence type="ECO:0000313" key="2">
    <source>
        <dbReference type="Proteomes" id="UP000028933"/>
    </source>
</evidence>
<gene>
    <name evidence="1" type="ORF">BD94_2093</name>
</gene>
<dbReference type="InterPro" id="IPR032675">
    <property type="entry name" value="LRR_dom_sf"/>
</dbReference>
<evidence type="ECO:0000313" key="1">
    <source>
        <dbReference type="EMBL" id="AIL45868.1"/>
    </source>
</evidence>
<dbReference type="Gene3D" id="3.80.10.10">
    <property type="entry name" value="Ribonuclease Inhibitor"/>
    <property type="match status" value="1"/>
</dbReference>
<dbReference type="AlphaFoldDB" id="A0A077EH17"/>
<proteinExistence type="predicted"/>
<protein>
    <submittedName>
        <fullName evidence="1">Uncharacterized protein</fullName>
    </submittedName>
</protein>